<evidence type="ECO:0000256" key="1">
    <source>
        <dbReference type="SAM" id="MobiDB-lite"/>
    </source>
</evidence>
<reference evidence="2 3" key="1">
    <citation type="submission" date="2015-07" db="EMBL/GenBank/DDBJ databases">
        <title>The genome of Melipona quadrifasciata.</title>
        <authorList>
            <person name="Pan H."/>
            <person name="Kapheim K."/>
        </authorList>
    </citation>
    <scope>NUCLEOTIDE SEQUENCE [LARGE SCALE GENOMIC DNA]</scope>
    <source>
        <strain evidence="2">0111107301</strain>
        <tissue evidence="2">Whole body</tissue>
    </source>
</reference>
<feature type="region of interest" description="Disordered" evidence="1">
    <location>
        <begin position="19"/>
        <end position="51"/>
    </location>
</feature>
<feature type="compositionally biased region" description="Acidic residues" evidence="1">
    <location>
        <begin position="19"/>
        <end position="40"/>
    </location>
</feature>
<organism evidence="2 3">
    <name type="scientific">Melipona quadrifasciata</name>
    <dbReference type="NCBI Taxonomy" id="166423"/>
    <lineage>
        <taxon>Eukaryota</taxon>
        <taxon>Metazoa</taxon>
        <taxon>Ecdysozoa</taxon>
        <taxon>Arthropoda</taxon>
        <taxon>Hexapoda</taxon>
        <taxon>Insecta</taxon>
        <taxon>Pterygota</taxon>
        <taxon>Neoptera</taxon>
        <taxon>Endopterygota</taxon>
        <taxon>Hymenoptera</taxon>
        <taxon>Apocrita</taxon>
        <taxon>Aculeata</taxon>
        <taxon>Apoidea</taxon>
        <taxon>Anthophila</taxon>
        <taxon>Apidae</taxon>
        <taxon>Melipona</taxon>
    </lineage>
</organism>
<accession>A0A0N0BCU8</accession>
<dbReference type="OrthoDB" id="7472549at2759"/>
<evidence type="ECO:0008006" key="4">
    <source>
        <dbReference type="Google" id="ProtNLM"/>
    </source>
</evidence>
<dbReference type="STRING" id="166423.A0A0N0BCU8"/>
<evidence type="ECO:0000313" key="3">
    <source>
        <dbReference type="Proteomes" id="UP000053105"/>
    </source>
</evidence>
<evidence type="ECO:0000313" key="2">
    <source>
        <dbReference type="EMBL" id="KOX69488.1"/>
    </source>
</evidence>
<name>A0A0N0BCU8_9HYME</name>
<keyword evidence="3" id="KW-1185">Reference proteome</keyword>
<gene>
    <name evidence="2" type="ORF">WN51_06572</name>
</gene>
<dbReference type="Proteomes" id="UP000053105">
    <property type="component" value="Unassembled WGS sequence"/>
</dbReference>
<sequence length="158" mass="18182">MRKSRRCNKILDKILEINEDYSEDTSEENECELGESEPESETTQSVESGSKGRTPIRMIFKDIGGPTAHAKRNIMVGCMLSAFDLIIDKHIMQHIKDCTETEARRVLKTDWTITIAELRSFIGVLYARGAYEARSLKASYLWSKKWGPPFLQKHNEQR</sequence>
<dbReference type="EMBL" id="KQ435889">
    <property type="protein sequence ID" value="KOX69488.1"/>
    <property type="molecule type" value="Genomic_DNA"/>
</dbReference>
<proteinExistence type="predicted"/>
<protein>
    <recommendedName>
        <fullName evidence="4">PiggyBac transposable element-derived protein domain-containing protein</fullName>
    </recommendedName>
</protein>
<dbReference type="AlphaFoldDB" id="A0A0N0BCU8"/>